<dbReference type="CDD" id="cd01335">
    <property type="entry name" value="Radical_SAM"/>
    <property type="match status" value="1"/>
</dbReference>
<evidence type="ECO:0000256" key="4">
    <source>
        <dbReference type="ARBA" id="ARBA00022691"/>
    </source>
</evidence>
<dbReference type="OrthoDB" id="431409at2759"/>
<dbReference type="GO" id="GO:0006779">
    <property type="term" value="P:porphyrin-containing compound biosynthetic process"/>
    <property type="evidence" value="ECO:0007669"/>
    <property type="project" value="InterPro"/>
</dbReference>
<comment type="caution">
    <text evidence="12">The sequence shown here is derived from an EMBL/GenBank/DDBJ whole genome shotgun (WGS) entry which is preliminary data.</text>
</comment>
<evidence type="ECO:0000256" key="5">
    <source>
        <dbReference type="ARBA" id="ARBA00022723"/>
    </source>
</evidence>
<dbReference type="STRING" id="1314790.A0A1Y1YDK6"/>
<sequence>MNLFPRRGRSVLRPIRLLAETHKHFTTNAHTDAKQPVSVYVHWPYCKSKCTYCNFNRYINPRPDHDRMEAALISELSDAITRGYEGRTINSVYFGGGTPSLAKPTTFQRILDEISRRCYLPSDAEISIEGNPTSVETSKLVDFKAIGVNRVSLGIQALNDTDLKIFGRDHSVEEALDCLREAKKIFPGQVTFDLIYGREGQTLENWEKELKIALSLADDHISLYQLTLKRGTEMFNRYRKGSLQLPEEVSCDMYEINVEIAAMYGFKHYEVSNFARNQRISKHNNSYWEGLDYIGIGPGAHGRVYDSQGITRQRTFRIASPEGWMKQCEQIGHGLRKSVELSVNEMKVELVLFGLRTMTGIPEARFSFYSNGDSLSEFLNMGQVESLVDAGLLIWTSGNAGGLQPTEEGLKVIDSILPRILP</sequence>
<dbReference type="InterPro" id="IPR058240">
    <property type="entry name" value="rSAM_sf"/>
</dbReference>
<dbReference type="GO" id="GO:0046872">
    <property type="term" value="F:metal ion binding"/>
    <property type="evidence" value="ECO:0007669"/>
    <property type="project" value="UniProtKB-KW"/>
</dbReference>
<evidence type="ECO:0000256" key="2">
    <source>
        <dbReference type="ARBA" id="ARBA00014678"/>
    </source>
</evidence>
<evidence type="ECO:0000256" key="9">
    <source>
        <dbReference type="ARBA" id="ARBA00033094"/>
    </source>
</evidence>
<dbReference type="InterPro" id="IPR013785">
    <property type="entry name" value="Aldolase_TIM"/>
</dbReference>
<proteinExistence type="inferred from homology"/>
<evidence type="ECO:0000256" key="1">
    <source>
        <dbReference type="ARBA" id="ARBA00006100"/>
    </source>
</evidence>
<comment type="function">
    <text evidence="10">May be a heme chaperone, appears to bind heme. Homologous bacterial proteins do not have oxygen-independent coproporphyrinogen-III oxidase activity. Binds 1 [4Fe-4S] cluster. The cluster is coordinated with 3 cysteines and an exchangeable S-adenosyl-L-methionine.</text>
</comment>
<dbReference type="Gene3D" id="3.20.20.70">
    <property type="entry name" value="Aldolase class I"/>
    <property type="match status" value="1"/>
</dbReference>
<keyword evidence="6" id="KW-0408">Iron</keyword>
<dbReference type="InterPro" id="IPR007197">
    <property type="entry name" value="rSAM"/>
</dbReference>
<dbReference type="InterPro" id="IPR004559">
    <property type="entry name" value="HemW-like"/>
</dbReference>
<dbReference type="Pfam" id="PF04055">
    <property type="entry name" value="Radical_SAM"/>
    <property type="match status" value="1"/>
</dbReference>
<dbReference type="GO" id="GO:0004109">
    <property type="term" value="F:coproporphyrinogen oxidase activity"/>
    <property type="evidence" value="ECO:0007669"/>
    <property type="project" value="InterPro"/>
</dbReference>
<evidence type="ECO:0000313" key="12">
    <source>
        <dbReference type="EMBL" id="ORX96100.1"/>
    </source>
</evidence>
<dbReference type="EMBL" id="MCFE01000161">
    <property type="protein sequence ID" value="ORX96100.1"/>
    <property type="molecule type" value="Genomic_DNA"/>
</dbReference>
<dbReference type="Proteomes" id="UP000193498">
    <property type="component" value="Unassembled WGS sequence"/>
</dbReference>
<evidence type="ECO:0000256" key="8">
    <source>
        <dbReference type="ARBA" id="ARBA00023186"/>
    </source>
</evidence>
<dbReference type="GO" id="GO:0005739">
    <property type="term" value="C:mitochondrion"/>
    <property type="evidence" value="ECO:0007669"/>
    <property type="project" value="TreeGrafter"/>
</dbReference>
<keyword evidence="4" id="KW-0949">S-adenosyl-L-methionine</keyword>
<dbReference type="SFLD" id="SFLDG01082">
    <property type="entry name" value="B12-binding_domain_containing"/>
    <property type="match status" value="1"/>
</dbReference>
<dbReference type="SFLD" id="SFLDF00562">
    <property type="entry name" value="HemN-like__clustered_with_heat"/>
    <property type="match status" value="1"/>
</dbReference>
<dbReference type="SFLD" id="SFLDS00029">
    <property type="entry name" value="Radical_SAM"/>
    <property type="match status" value="1"/>
</dbReference>
<accession>A0A1Y1YDK6</accession>
<dbReference type="SUPFAM" id="SSF102114">
    <property type="entry name" value="Radical SAM enzymes"/>
    <property type="match status" value="1"/>
</dbReference>
<keyword evidence="13" id="KW-1185">Reference proteome</keyword>
<feature type="domain" description="Radical SAM core" evidence="11">
    <location>
        <begin position="31"/>
        <end position="267"/>
    </location>
</feature>
<keyword evidence="3" id="KW-0349">Heme</keyword>
<evidence type="ECO:0000256" key="7">
    <source>
        <dbReference type="ARBA" id="ARBA00023014"/>
    </source>
</evidence>
<evidence type="ECO:0000259" key="11">
    <source>
        <dbReference type="PROSITE" id="PS51918"/>
    </source>
</evidence>
<protein>
    <recommendedName>
        <fullName evidence="2">Radical S-adenosyl methionine domain-containing protein 1, mitochondrial</fullName>
    </recommendedName>
    <alternativeName>
        <fullName evidence="9">Putative heme chaperone</fullName>
    </alternativeName>
</protein>
<keyword evidence="8" id="KW-0143">Chaperone</keyword>
<dbReference type="InterPro" id="IPR034505">
    <property type="entry name" value="Coproporphyrinogen-III_oxidase"/>
</dbReference>
<reference evidence="12 13" key="1">
    <citation type="submission" date="2016-07" db="EMBL/GenBank/DDBJ databases">
        <title>Pervasive Adenine N6-methylation of Active Genes in Fungi.</title>
        <authorList>
            <consortium name="DOE Joint Genome Institute"/>
            <person name="Mondo S.J."/>
            <person name="Dannebaum R.O."/>
            <person name="Kuo R.C."/>
            <person name="Labutti K."/>
            <person name="Haridas S."/>
            <person name="Kuo A."/>
            <person name="Salamov A."/>
            <person name="Ahrendt S.R."/>
            <person name="Lipzen A."/>
            <person name="Sullivan W."/>
            <person name="Andreopoulos W.B."/>
            <person name="Clum A."/>
            <person name="Lindquist E."/>
            <person name="Daum C."/>
            <person name="Ramamoorthy G.K."/>
            <person name="Gryganskyi A."/>
            <person name="Culley D."/>
            <person name="Magnuson J.K."/>
            <person name="James T.Y."/>
            <person name="O'Malley M.A."/>
            <person name="Stajich J.E."/>
            <person name="Spatafora J.W."/>
            <person name="Visel A."/>
            <person name="Grigoriev I.V."/>
        </authorList>
    </citation>
    <scope>NUCLEOTIDE SEQUENCE [LARGE SCALE GENOMIC DNA]</scope>
    <source>
        <strain evidence="12 13">CBS 931.73</strain>
    </source>
</reference>
<dbReference type="GO" id="GO:0051539">
    <property type="term" value="F:4 iron, 4 sulfur cluster binding"/>
    <property type="evidence" value="ECO:0007669"/>
    <property type="project" value="InterPro"/>
</dbReference>
<evidence type="ECO:0000256" key="10">
    <source>
        <dbReference type="ARBA" id="ARBA00045130"/>
    </source>
</evidence>
<gene>
    <name evidence="12" type="ORF">K493DRAFT_337062</name>
</gene>
<dbReference type="PROSITE" id="PS51918">
    <property type="entry name" value="RADICAL_SAM"/>
    <property type="match status" value="1"/>
</dbReference>
<name>A0A1Y1YDK6_9FUNG</name>
<dbReference type="PANTHER" id="PTHR13932">
    <property type="entry name" value="COPROPORPHYRINIGEN III OXIDASE"/>
    <property type="match status" value="1"/>
</dbReference>
<evidence type="ECO:0000313" key="13">
    <source>
        <dbReference type="Proteomes" id="UP000193498"/>
    </source>
</evidence>
<dbReference type="AlphaFoldDB" id="A0A1Y1YDK6"/>
<dbReference type="SFLD" id="SFLDG01065">
    <property type="entry name" value="anaerobic_coproporphyrinogen-I"/>
    <property type="match status" value="1"/>
</dbReference>
<dbReference type="InterPro" id="IPR006638">
    <property type="entry name" value="Elp3/MiaA/NifB-like_rSAM"/>
</dbReference>
<keyword evidence="7" id="KW-0411">Iron-sulfur</keyword>
<dbReference type="InParanoid" id="A0A1Y1YDK6"/>
<evidence type="ECO:0000256" key="6">
    <source>
        <dbReference type="ARBA" id="ARBA00023004"/>
    </source>
</evidence>
<keyword evidence="5" id="KW-0479">Metal-binding</keyword>
<evidence type="ECO:0000256" key="3">
    <source>
        <dbReference type="ARBA" id="ARBA00022617"/>
    </source>
</evidence>
<dbReference type="PANTHER" id="PTHR13932:SF5">
    <property type="entry name" value="RADICAL S-ADENOSYL METHIONINE DOMAIN-CONTAINING PROTEIN 1, MITOCHONDRIAL"/>
    <property type="match status" value="1"/>
</dbReference>
<organism evidence="12 13">
    <name type="scientific">Basidiobolus meristosporus CBS 931.73</name>
    <dbReference type="NCBI Taxonomy" id="1314790"/>
    <lineage>
        <taxon>Eukaryota</taxon>
        <taxon>Fungi</taxon>
        <taxon>Fungi incertae sedis</taxon>
        <taxon>Zoopagomycota</taxon>
        <taxon>Entomophthoromycotina</taxon>
        <taxon>Basidiobolomycetes</taxon>
        <taxon>Basidiobolales</taxon>
        <taxon>Basidiobolaceae</taxon>
        <taxon>Basidiobolus</taxon>
    </lineage>
</organism>
<dbReference type="SFLD" id="SFLDF00288">
    <property type="entry name" value="HemN-like__clustered_with_nucl"/>
    <property type="match status" value="1"/>
</dbReference>
<dbReference type="SMART" id="SM00729">
    <property type="entry name" value="Elp3"/>
    <property type="match status" value="1"/>
</dbReference>
<dbReference type="NCBIfam" id="TIGR00539">
    <property type="entry name" value="hemN_rel"/>
    <property type="match status" value="1"/>
</dbReference>
<comment type="similarity">
    <text evidence="1">Belongs to the anaerobic coproporphyrinogen-III oxidase family. HemW subfamily.</text>
</comment>